<dbReference type="Gene3D" id="1.10.630.10">
    <property type="entry name" value="Cytochrome P450"/>
    <property type="match status" value="1"/>
</dbReference>
<gene>
    <name evidence="1" type="ORF">PHLCEN_2v8344</name>
</gene>
<dbReference type="SUPFAM" id="SSF48264">
    <property type="entry name" value="Cytochrome P450"/>
    <property type="match status" value="1"/>
</dbReference>
<dbReference type="GO" id="GO:0004497">
    <property type="term" value="F:monooxygenase activity"/>
    <property type="evidence" value="ECO:0007669"/>
    <property type="project" value="InterPro"/>
</dbReference>
<sequence length="145" mass="16882">MALFVIGVAGFGRRIFWKEDELVPPGHKVTFKVAYLFLQMREKITHHTFQGALHTVAKEVFTKLVVPDWVLKLGLTESHRQTTLAFDELHMYLVEMIRARKESEKKEERYDLFSSLLDANEEEEDGQVKLQDSELIGMYYDDSDA</sequence>
<comment type="caution">
    <text evidence="1">The sequence shown here is derived from an EMBL/GenBank/DDBJ whole genome shotgun (WGS) entry which is preliminary data.</text>
</comment>
<dbReference type="AlphaFoldDB" id="A0A2R6NTV4"/>
<name>A0A2R6NTV4_9APHY</name>
<evidence type="ECO:0000313" key="2">
    <source>
        <dbReference type="Proteomes" id="UP000186601"/>
    </source>
</evidence>
<dbReference type="EMBL" id="MLYV02000838">
    <property type="protein sequence ID" value="PSR76586.1"/>
    <property type="molecule type" value="Genomic_DNA"/>
</dbReference>
<dbReference type="InterPro" id="IPR001128">
    <property type="entry name" value="Cyt_P450"/>
</dbReference>
<dbReference type="OrthoDB" id="1470350at2759"/>
<organism evidence="1 2">
    <name type="scientific">Hermanssonia centrifuga</name>
    <dbReference type="NCBI Taxonomy" id="98765"/>
    <lineage>
        <taxon>Eukaryota</taxon>
        <taxon>Fungi</taxon>
        <taxon>Dikarya</taxon>
        <taxon>Basidiomycota</taxon>
        <taxon>Agaricomycotina</taxon>
        <taxon>Agaricomycetes</taxon>
        <taxon>Polyporales</taxon>
        <taxon>Meruliaceae</taxon>
        <taxon>Hermanssonia</taxon>
    </lineage>
</organism>
<keyword evidence="2" id="KW-1185">Reference proteome</keyword>
<protein>
    <submittedName>
        <fullName evidence="1">Uncharacterized protein</fullName>
    </submittedName>
</protein>
<dbReference type="GO" id="GO:0020037">
    <property type="term" value="F:heme binding"/>
    <property type="evidence" value="ECO:0007669"/>
    <property type="project" value="InterPro"/>
</dbReference>
<dbReference type="GO" id="GO:0005506">
    <property type="term" value="F:iron ion binding"/>
    <property type="evidence" value="ECO:0007669"/>
    <property type="project" value="InterPro"/>
</dbReference>
<dbReference type="Proteomes" id="UP000186601">
    <property type="component" value="Unassembled WGS sequence"/>
</dbReference>
<proteinExistence type="predicted"/>
<reference evidence="1 2" key="1">
    <citation type="submission" date="2018-02" db="EMBL/GenBank/DDBJ databases">
        <title>Genome sequence of the basidiomycete white-rot fungus Phlebia centrifuga.</title>
        <authorList>
            <person name="Granchi Z."/>
            <person name="Peng M."/>
            <person name="de Vries R.P."/>
            <person name="Hilden K."/>
            <person name="Makela M.R."/>
            <person name="Grigoriev I."/>
            <person name="Riley R."/>
        </authorList>
    </citation>
    <scope>NUCLEOTIDE SEQUENCE [LARGE SCALE GENOMIC DNA]</scope>
    <source>
        <strain evidence="1 2">FBCC195</strain>
    </source>
</reference>
<dbReference type="Pfam" id="PF00067">
    <property type="entry name" value="p450"/>
    <property type="match status" value="1"/>
</dbReference>
<dbReference type="STRING" id="98765.A0A2R6NTV4"/>
<evidence type="ECO:0000313" key="1">
    <source>
        <dbReference type="EMBL" id="PSR76586.1"/>
    </source>
</evidence>
<dbReference type="InterPro" id="IPR036396">
    <property type="entry name" value="Cyt_P450_sf"/>
</dbReference>
<dbReference type="GO" id="GO:0016705">
    <property type="term" value="F:oxidoreductase activity, acting on paired donors, with incorporation or reduction of molecular oxygen"/>
    <property type="evidence" value="ECO:0007669"/>
    <property type="project" value="InterPro"/>
</dbReference>
<accession>A0A2R6NTV4</accession>